<organism evidence="2 3">
    <name type="scientific">Perkinsus olseni</name>
    <name type="common">Perkinsus atlanticus</name>
    <dbReference type="NCBI Taxonomy" id="32597"/>
    <lineage>
        <taxon>Eukaryota</taxon>
        <taxon>Sar</taxon>
        <taxon>Alveolata</taxon>
        <taxon>Perkinsozoa</taxon>
        <taxon>Perkinsea</taxon>
        <taxon>Perkinsida</taxon>
        <taxon>Perkinsidae</taxon>
        <taxon>Perkinsus</taxon>
    </lineage>
</organism>
<dbReference type="CDD" id="cd00167">
    <property type="entry name" value="SANT"/>
    <property type="match status" value="1"/>
</dbReference>
<accession>A0A7J6NPP2</accession>
<name>A0A7J6NPP2_PEROL</name>
<dbReference type="InterPro" id="IPR001005">
    <property type="entry name" value="SANT/Myb"/>
</dbReference>
<dbReference type="InterPro" id="IPR009057">
    <property type="entry name" value="Homeodomain-like_sf"/>
</dbReference>
<feature type="compositionally biased region" description="Polar residues" evidence="1">
    <location>
        <begin position="61"/>
        <end position="81"/>
    </location>
</feature>
<dbReference type="OrthoDB" id="2193595at2759"/>
<feature type="compositionally biased region" description="Low complexity" evidence="1">
    <location>
        <begin position="1"/>
        <end position="32"/>
    </location>
</feature>
<evidence type="ECO:0000313" key="3">
    <source>
        <dbReference type="Proteomes" id="UP000541610"/>
    </source>
</evidence>
<sequence>MSTRGGAASQASAPSPPGSSTSSEVGSTQQQQNGRKRGRPRNDKTGGGQRNNKRKKHSAKSSENGGSPNVGSSEAGGSSPSVGRGVMDFDVAAAMAEERTNKLDRYFGLACSMYFGSDGSSGSKNPFKDLCYRYVMDDPDEPDTEDPPGKEFDRALLNLYKQKSKLSSGRTRLPNRDYNRSFSTLALLTSACRQPEVIDCWGPYEIAVFETALARYGLNGWSEISREIATKTAGECESAAESETVTPTPSVSGEAAKSTEKSSETPAEKVLTLVIDSFGHYMELNLGDSEVLRFHDGSRTTADILSRQRERLAKLKDCVFVFDEDESSRGDLREDLQGGWQGKYNAYLRRVGSPLEPAPSSAQAQDDLDNVILPSGVIRTLEEMRSMNVKPTVFAWMPLGVSSVDADALAWTKGSLQPHDRPIFIGLVADWNLMASTRPPFIYVWNAPDAQE</sequence>
<proteinExistence type="predicted"/>
<reference evidence="2 3" key="1">
    <citation type="submission" date="2020-04" db="EMBL/GenBank/DDBJ databases">
        <title>Perkinsus olseni comparative genomics.</title>
        <authorList>
            <person name="Bogema D.R."/>
        </authorList>
    </citation>
    <scope>NUCLEOTIDE SEQUENCE [LARGE SCALE GENOMIC DNA]</scope>
    <source>
        <strain evidence="2">00978-12</strain>
    </source>
</reference>
<evidence type="ECO:0000313" key="2">
    <source>
        <dbReference type="EMBL" id="KAF4685646.1"/>
    </source>
</evidence>
<dbReference type="AlphaFoldDB" id="A0A7J6NPP2"/>
<dbReference type="EMBL" id="JABANP010000255">
    <property type="protein sequence ID" value="KAF4685646.1"/>
    <property type="molecule type" value="Genomic_DNA"/>
</dbReference>
<dbReference type="SUPFAM" id="SSF46689">
    <property type="entry name" value="Homeodomain-like"/>
    <property type="match status" value="1"/>
</dbReference>
<protein>
    <submittedName>
        <fullName evidence="2">Uncharacterized protein</fullName>
    </submittedName>
</protein>
<dbReference type="Proteomes" id="UP000541610">
    <property type="component" value="Unassembled WGS sequence"/>
</dbReference>
<feature type="region of interest" description="Disordered" evidence="1">
    <location>
        <begin position="1"/>
        <end position="83"/>
    </location>
</feature>
<gene>
    <name evidence="2" type="ORF">FOZ60_006328</name>
</gene>
<feature type="compositionally biased region" description="Polar residues" evidence="1">
    <location>
        <begin position="241"/>
        <end position="251"/>
    </location>
</feature>
<comment type="caution">
    <text evidence="2">The sequence shown here is derived from an EMBL/GenBank/DDBJ whole genome shotgun (WGS) entry which is preliminary data.</text>
</comment>
<feature type="region of interest" description="Disordered" evidence="1">
    <location>
        <begin position="235"/>
        <end position="264"/>
    </location>
</feature>
<evidence type="ECO:0000256" key="1">
    <source>
        <dbReference type="SAM" id="MobiDB-lite"/>
    </source>
</evidence>